<feature type="transmembrane region" description="Helical" evidence="7">
    <location>
        <begin position="83"/>
        <end position="105"/>
    </location>
</feature>
<feature type="transmembrane region" description="Helical" evidence="7">
    <location>
        <begin position="234"/>
        <end position="256"/>
    </location>
</feature>
<organism evidence="9 10">
    <name type="scientific">Acetoanaerobium noterae</name>
    <dbReference type="NCBI Taxonomy" id="745369"/>
    <lineage>
        <taxon>Bacteria</taxon>
        <taxon>Bacillati</taxon>
        <taxon>Bacillota</taxon>
        <taxon>Clostridia</taxon>
        <taxon>Peptostreptococcales</taxon>
        <taxon>Filifactoraceae</taxon>
        <taxon>Acetoanaerobium</taxon>
    </lineage>
</organism>
<keyword evidence="3" id="KW-1003">Cell membrane</keyword>
<dbReference type="PROSITE" id="PS50850">
    <property type="entry name" value="MFS"/>
    <property type="match status" value="1"/>
</dbReference>
<dbReference type="PANTHER" id="PTHR43266">
    <property type="entry name" value="MACROLIDE-EFFLUX PROTEIN"/>
    <property type="match status" value="1"/>
</dbReference>
<dbReference type="GO" id="GO:0022857">
    <property type="term" value="F:transmembrane transporter activity"/>
    <property type="evidence" value="ECO:0007669"/>
    <property type="project" value="InterPro"/>
</dbReference>
<dbReference type="Pfam" id="PF05977">
    <property type="entry name" value="MFS_3"/>
    <property type="match status" value="1"/>
</dbReference>
<feature type="transmembrane region" description="Helical" evidence="7">
    <location>
        <begin position="364"/>
        <end position="386"/>
    </location>
</feature>
<evidence type="ECO:0000313" key="10">
    <source>
        <dbReference type="Proteomes" id="UP000243406"/>
    </source>
</evidence>
<dbReference type="PANTHER" id="PTHR43266:SF9">
    <property type="entry name" value="PERMEASE, MAJOR FACILITATOR SUPERFAMILY-RELATED"/>
    <property type="match status" value="1"/>
</dbReference>
<feature type="transmembrane region" description="Helical" evidence="7">
    <location>
        <begin position="111"/>
        <end position="132"/>
    </location>
</feature>
<feature type="transmembrane region" description="Helical" evidence="7">
    <location>
        <begin position="152"/>
        <end position="171"/>
    </location>
</feature>
<dbReference type="CDD" id="cd06173">
    <property type="entry name" value="MFS_MefA_like"/>
    <property type="match status" value="1"/>
</dbReference>
<dbReference type="GO" id="GO:0005886">
    <property type="term" value="C:plasma membrane"/>
    <property type="evidence" value="ECO:0007669"/>
    <property type="project" value="UniProtKB-SubCell"/>
</dbReference>
<dbReference type="EMBL" id="FUYN01000006">
    <property type="protein sequence ID" value="SKB64841.1"/>
    <property type="molecule type" value="Genomic_DNA"/>
</dbReference>
<dbReference type="Gene3D" id="1.20.1250.20">
    <property type="entry name" value="MFS general substrate transporter like domains"/>
    <property type="match status" value="2"/>
</dbReference>
<feature type="transmembrane region" description="Helical" evidence="7">
    <location>
        <begin position="50"/>
        <end position="71"/>
    </location>
</feature>
<comment type="subcellular location">
    <subcellularLocation>
        <location evidence="1">Cell membrane</location>
        <topology evidence="1">Multi-pass membrane protein</topology>
    </subcellularLocation>
</comment>
<dbReference type="SUPFAM" id="SSF103473">
    <property type="entry name" value="MFS general substrate transporter"/>
    <property type="match status" value="1"/>
</dbReference>
<dbReference type="InterPro" id="IPR036259">
    <property type="entry name" value="MFS_trans_sf"/>
</dbReference>
<dbReference type="AlphaFoldDB" id="A0A1T5CZT6"/>
<evidence type="ECO:0000256" key="3">
    <source>
        <dbReference type="ARBA" id="ARBA00022475"/>
    </source>
</evidence>
<feature type="transmembrane region" description="Helical" evidence="7">
    <location>
        <begin position="324"/>
        <end position="352"/>
    </location>
</feature>
<keyword evidence="10" id="KW-1185">Reference proteome</keyword>
<evidence type="ECO:0000313" key="9">
    <source>
        <dbReference type="EMBL" id="SKB64841.1"/>
    </source>
</evidence>
<keyword evidence="4 7" id="KW-0812">Transmembrane</keyword>
<protein>
    <submittedName>
        <fullName evidence="9">Predicted arabinose efflux permease, MFS family</fullName>
    </submittedName>
</protein>
<evidence type="ECO:0000259" key="8">
    <source>
        <dbReference type="PROSITE" id="PS50850"/>
    </source>
</evidence>
<dbReference type="Proteomes" id="UP000243406">
    <property type="component" value="Unassembled WGS sequence"/>
</dbReference>
<evidence type="ECO:0000256" key="2">
    <source>
        <dbReference type="ARBA" id="ARBA00022448"/>
    </source>
</evidence>
<evidence type="ECO:0000256" key="7">
    <source>
        <dbReference type="SAM" id="Phobius"/>
    </source>
</evidence>
<accession>A0A1T5CZT6</accession>
<feature type="transmembrane region" description="Helical" evidence="7">
    <location>
        <begin position="20"/>
        <end position="44"/>
    </location>
</feature>
<evidence type="ECO:0000256" key="4">
    <source>
        <dbReference type="ARBA" id="ARBA00022692"/>
    </source>
</evidence>
<keyword evidence="5 7" id="KW-1133">Transmembrane helix</keyword>
<keyword evidence="6 7" id="KW-0472">Membrane</keyword>
<feature type="domain" description="Major facilitator superfamily (MFS) profile" evidence="8">
    <location>
        <begin position="230"/>
        <end position="418"/>
    </location>
</feature>
<keyword evidence="2" id="KW-0813">Transport</keyword>
<feature type="transmembrane region" description="Helical" evidence="7">
    <location>
        <begin position="297"/>
        <end position="318"/>
    </location>
</feature>
<reference evidence="10" key="1">
    <citation type="submission" date="2017-02" db="EMBL/GenBank/DDBJ databases">
        <authorList>
            <person name="Varghese N."/>
            <person name="Submissions S."/>
        </authorList>
    </citation>
    <scope>NUCLEOTIDE SEQUENCE [LARGE SCALE GENOMIC DNA]</scope>
    <source>
        <strain evidence="10">ATCC 35199</strain>
    </source>
</reference>
<evidence type="ECO:0000256" key="5">
    <source>
        <dbReference type="ARBA" id="ARBA00022989"/>
    </source>
</evidence>
<sequence length="418" mass="45983">MPHFVSLRYKRRLVMKNLGLFIIGKLISVFGSAIYTFAIGLYVLKQTGSGFSFALTLFVGLIPTIIFSPVAGYMSDRFDKKKIVVFMDFANGMMFSILFLLTLKFELNQPMIYISTFMTTVFTTFFGIAFEAAKPNLVADEKLMSINSLSKVIDSTALILAPVLGGLIFSFTDIKTFILINAVCFIFSAGIETMIDFNYNVKSKAEINDDGGFVEDIKDGLTYIRKSSEIVKMINVLVILNFFISFSVTVPLPYIINNLLNLSSNQYGIIQGAFPVGMILGAVVVGKIIEKIDYIKLLIFSSITLSVAIALLGLPLVLADASSLAYMIYYISIMVIFGIAISFIDVPILWLMQKSIPDNLRGKVLSISMSIVKLIAPLGLVISGMIINSVPVYIMTFAGGGILMLSNLMILNQKNKPA</sequence>
<feature type="transmembrane region" description="Helical" evidence="7">
    <location>
        <begin position="177"/>
        <end position="195"/>
    </location>
</feature>
<name>A0A1T5CZT6_9FIRM</name>
<dbReference type="InterPro" id="IPR010290">
    <property type="entry name" value="TM_effector"/>
</dbReference>
<feature type="transmembrane region" description="Helical" evidence="7">
    <location>
        <begin position="268"/>
        <end position="285"/>
    </location>
</feature>
<evidence type="ECO:0000256" key="6">
    <source>
        <dbReference type="ARBA" id="ARBA00023136"/>
    </source>
</evidence>
<evidence type="ECO:0000256" key="1">
    <source>
        <dbReference type="ARBA" id="ARBA00004651"/>
    </source>
</evidence>
<feature type="transmembrane region" description="Helical" evidence="7">
    <location>
        <begin position="392"/>
        <end position="411"/>
    </location>
</feature>
<proteinExistence type="predicted"/>
<dbReference type="InterPro" id="IPR020846">
    <property type="entry name" value="MFS_dom"/>
</dbReference>
<gene>
    <name evidence="9" type="ORF">SAMN02745120_2498</name>
</gene>